<dbReference type="EMBL" id="CP073355">
    <property type="protein sequence ID" value="URA11235.1"/>
    <property type="molecule type" value="Genomic_DNA"/>
</dbReference>
<dbReference type="AlphaFoldDB" id="A0AAX3BG35"/>
<gene>
    <name evidence="2" type="ORF">KDW03_05415</name>
</gene>
<dbReference type="RefSeq" id="WP_271436369.1">
    <property type="nucleotide sequence ID" value="NZ_CP073355.1"/>
</dbReference>
<dbReference type="Proteomes" id="UP001056539">
    <property type="component" value="Chromosome"/>
</dbReference>
<dbReference type="KEGG" id="taqu:KDW03_05415"/>
<organism evidence="2 3">
    <name type="scientific">Thermospira aquatica</name>
    <dbReference type="NCBI Taxonomy" id="2828656"/>
    <lineage>
        <taxon>Bacteria</taxon>
        <taxon>Pseudomonadati</taxon>
        <taxon>Spirochaetota</taxon>
        <taxon>Spirochaetia</taxon>
        <taxon>Brevinematales</taxon>
        <taxon>Thermospiraceae</taxon>
        <taxon>Thermospira</taxon>
    </lineage>
</organism>
<keyword evidence="1" id="KW-0812">Transmembrane</keyword>
<reference evidence="2" key="1">
    <citation type="submission" date="2021-04" db="EMBL/GenBank/DDBJ databases">
        <authorList>
            <person name="Postec A."/>
        </authorList>
    </citation>
    <scope>NUCLEOTIDE SEQUENCE</scope>
    <source>
        <strain evidence="2">F1F22</strain>
    </source>
</reference>
<feature type="transmembrane region" description="Helical" evidence="1">
    <location>
        <begin position="12"/>
        <end position="33"/>
    </location>
</feature>
<evidence type="ECO:0000313" key="3">
    <source>
        <dbReference type="Proteomes" id="UP001056539"/>
    </source>
</evidence>
<keyword evidence="1" id="KW-1133">Transmembrane helix</keyword>
<reference evidence="2" key="2">
    <citation type="submission" date="2022-06" db="EMBL/GenBank/DDBJ databases">
        <title>Thermospira aquatica gen. nov., sp. nov.</title>
        <authorList>
            <person name="Ben Ali Gam Z."/>
            <person name="Labat M."/>
        </authorList>
    </citation>
    <scope>NUCLEOTIDE SEQUENCE</scope>
    <source>
        <strain evidence="2">F1F22</strain>
    </source>
</reference>
<keyword evidence="3" id="KW-1185">Reference proteome</keyword>
<evidence type="ECO:0000256" key="1">
    <source>
        <dbReference type="SAM" id="Phobius"/>
    </source>
</evidence>
<name>A0AAX3BG35_9SPIR</name>
<accession>A0AAX3BG35</accession>
<proteinExistence type="predicted"/>
<protein>
    <submittedName>
        <fullName evidence="2">Uncharacterized protein</fullName>
    </submittedName>
</protein>
<evidence type="ECO:0000313" key="2">
    <source>
        <dbReference type="EMBL" id="URA11235.1"/>
    </source>
</evidence>
<sequence length="640" mass="74968">MQMEAYYTTSGLSRITTVVVVVLVMILGVWPFIRNYKYADHHLDYLNHDYGKNLMASSEPGSVYMTEGGDNQVFSSLYFVYAARVRPDLSPYDQMGNVFKKIYGLMLYSDPRVLARRKDLVDSNIFAGLEPFYVQISNINDPRINLDPYFIPYWQGQRPVYLTWQRPEVWKLGDYTYRRYGIMYKVEPIAHRLLDDLEIRGSLTVGEAQYLFSEWLKRSVDRDFVLEKVRYLASHGYVKQEGEKIVFIKNTPFPLADYFSRYRLRWGKIPNLAYLDRMTREIAIGYDMQMGNIYRSKIRDLQTMYQREVRSEVREKIAKEITNAWEQAKAVYREAISYGHDSVSIIGALVALVENEVGEDLSEEAWPHFRRLLSYYYKSRTLVGVAMTYNQLLLRTIYRHPDRKEKLLPLLEENIRHLRQMLVLRSEVKLKEAPPKDIGGGFMNPAYQSYQEYLQWKQYVDMLDVVTKDLRSPLSSRFEETVYALLQNPKVFSLDQKQMILVQLIQRTQLANYVPYANLAGKIIDVLSREDDLQTLLFVWQMAIQVPDWTDKAFVTGDKILRHKDFQVQPLPEVPYNLGILAYQIAKTSNDEGDVNKSSFYTMKSKEYMKVFKLLCEGNLQLQARFAQQLRVADQVLALP</sequence>
<keyword evidence="1" id="KW-0472">Membrane</keyword>